<feature type="region of interest" description="Disordered" evidence="1">
    <location>
        <begin position="611"/>
        <end position="649"/>
    </location>
</feature>
<feature type="compositionally biased region" description="Low complexity" evidence="1">
    <location>
        <begin position="568"/>
        <end position="596"/>
    </location>
</feature>
<proteinExistence type="predicted"/>
<feature type="region of interest" description="Disordered" evidence="1">
    <location>
        <begin position="388"/>
        <end position="519"/>
    </location>
</feature>
<feature type="compositionally biased region" description="Polar residues" evidence="1">
    <location>
        <begin position="317"/>
        <end position="329"/>
    </location>
</feature>
<sequence length="808" mass="84927">MSPPILHPPSHPTLSHFLAPSSRSIFLQLSCLLISEEDFGSGYVVPQNRQHHAQLPDTQAVGQPQPLFGNFHFQESPRPEQHGSWDVTFSANNESLNYESPRDYALPRLTTRERFEAAGTHVVEGDSSHFTDNDPSLELQTRSPAPEEGYRSFRLPTSPSHSLRNTMAGNSTFSSTSFTLSTPDVHNVSHSSLSSSNSFMQSTPVHRPPYRGYRLSTDPEGNQLELPPLDNLIPQQFDEDSRDDFSESSPLESGSSHSTTNPIDAKGKGRADPSPPTGLDHGHDESIAQPHSLQGPYPSAPRPVHAQLPQRPIDVSVNGSFHSNSPSLDESSHIPIARSYSYSRPSLKRTRELEHAEHTEERENHPPFSATTTGVDDVDAAMTAQDDVNAQDDEKEAEVRNDHSSPARKKPRYALGVSDNLPPSPNVQGSRGIPGGRGIPVGRGRNLRDRSRVVSGSASSGTARAAARATTTSTAGNTIDANGKAPVRGTTAATRSRTTSTTQATTTSQPVPATTSGRSKMSIASLLASTPSTSQPSTTTTTAMTRSCSETTFVAPKTRLIVNAGRPASRAGQSTSTSTASTSTATSKTTRSAGTIKIPAAAARAKAKAGGANVGSSVPSASDASSSTSQPGSVESRFGFTYPMPPPGLSTELKQTSGFNPPWLLETLLLARGNAAATRTGGTRAAVSVAVERRVTRSATRTAANANATGGQCYGHDTTATSSSTATNTGRSTATDRTTTGRGRATRTVVPQARTGANANSTHTAASSAPNGPSQASSIAAAPQAQPSTSTATATALPALQPNQTVWV</sequence>
<feature type="compositionally biased region" description="Basic and acidic residues" evidence="1">
    <location>
        <begin position="349"/>
        <end position="365"/>
    </location>
</feature>
<feature type="compositionally biased region" description="Low complexity" evidence="1">
    <location>
        <begin position="718"/>
        <end position="748"/>
    </location>
</feature>
<feature type="compositionally biased region" description="Low complexity" evidence="1">
    <location>
        <begin position="185"/>
        <end position="198"/>
    </location>
</feature>
<protein>
    <submittedName>
        <fullName evidence="2">Uncharacterized protein</fullName>
    </submittedName>
</protein>
<gene>
    <name evidence="2" type="ORF">D9758_016065</name>
</gene>
<comment type="caution">
    <text evidence="2">The sequence shown here is derived from an EMBL/GenBank/DDBJ whole genome shotgun (WGS) entry which is preliminary data.</text>
</comment>
<feature type="compositionally biased region" description="Low complexity" evidence="1">
    <location>
        <begin position="490"/>
        <end position="519"/>
    </location>
</feature>
<reference evidence="2 3" key="1">
    <citation type="journal article" date="2020" name="ISME J.">
        <title>Uncovering the hidden diversity of litter-decomposition mechanisms in mushroom-forming fungi.</title>
        <authorList>
            <person name="Floudas D."/>
            <person name="Bentzer J."/>
            <person name="Ahren D."/>
            <person name="Johansson T."/>
            <person name="Persson P."/>
            <person name="Tunlid A."/>
        </authorList>
    </citation>
    <scope>NUCLEOTIDE SEQUENCE [LARGE SCALE GENOMIC DNA]</scope>
    <source>
        <strain evidence="2 3">CBS 291.85</strain>
    </source>
</reference>
<dbReference type="AlphaFoldDB" id="A0A8H5C3L7"/>
<feature type="region of interest" description="Disordered" evidence="1">
    <location>
        <begin position="185"/>
        <end position="332"/>
    </location>
</feature>
<keyword evidence="3" id="KW-1185">Reference proteome</keyword>
<feature type="compositionally biased region" description="Polar residues" evidence="1">
    <location>
        <begin position="155"/>
        <end position="168"/>
    </location>
</feature>
<evidence type="ECO:0000313" key="2">
    <source>
        <dbReference type="EMBL" id="KAF5334104.1"/>
    </source>
</evidence>
<feature type="region of interest" description="Disordered" evidence="1">
    <location>
        <begin position="560"/>
        <end position="596"/>
    </location>
</feature>
<name>A0A8H5C3L7_9AGAR</name>
<feature type="compositionally biased region" description="Gly residues" evidence="1">
    <location>
        <begin position="432"/>
        <end position="441"/>
    </location>
</feature>
<feature type="region of interest" description="Disordered" evidence="1">
    <location>
        <begin position="707"/>
        <end position="808"/>
    </location>
</feature>
<feature type="compositionally biased region" description="Low complexity" evidence="1">
    <location>
        <begin position="453"/>
        <end position="476"/>
    </location>
</feature>
<feature type="compositionally biased region" description="Low complexity" evidence="1">
    <location>
        <begin position="755"/>
        <end position="802"/>
    </location>
</feature>
<feature type="compositionally biased region" description="Low complexity" evidence="1">
    <location>
        <begin position="611"/>
        <end position="633"/>
    </location>
</feature>
<feature type="region of interest" description="Disordered" evidence="1">
    <location>
        <begin position="527"/>
        <end position="546"/>
    </location>
</feature>
<dbReference type="Proteomes" id="UP000559256">
    <property type="component" value="Unassembled WGS sequence"/>
</dbReference>
<organism evidence="2 3">
    <name type="scientific">Tetrapyrgos nigripes</name>
    <dbReference type="NCBI Taxonomy" id="182062"/>
    <lineage>
        <taxon>Eukaryota</taxon>
        <taxon>Fungi</taxon>
        <taxon>Dikarya</taxon>
        <taxon>Basidiomycota</taxon>
        <taxon>Agaricomycotina</taxon>
        <taxon>Agaricomycetes</taxon>
        <taxon>Agaricomycetidae</taxon>
        <taxon>Agaricales</taxon>
        <taxon>Marasmiineae</taxon>
        <taxon>Marasmiaceae</taxon>
        <taxon>Tetrapyrgos</taxon>
    </lineage>
</organism>
<feature type="region of interest" description="Disordered" evidence="1">
    <location>
        <begin position="125"/>
        <end position="168"/>
    </location>
</feature>
<evidence type="ECO:0000256" key="1">
    <source>
        <dbReference type="SAM" id="MobiDB-lite"/>
    </source>
</evidence>
<feature type="compositionally biased region" description="Polar residues" evidence="1">
    <location>
        <begin position="133"/>
        <end position="143"/>
    </location>
</feature>
<evidence type="ECO:0000313" key="3">
    <source>
        <dbReference type="Proteomes" id="UP000559256"/>
    </source>
</evidence>
<accession>A0A8H5C3L7</accession>
<dbReference type="EMBL" id="JAACJM010000269">
    <property type="protein sequence ID" value="KAF5334104.1"/>
    <property type="molecule type" value="Genomic_DNA"/>
</dbReference>
<feature type="compositionally biased region" description="Low complexity" evidence="1">
    <location>
        <begin position="247"/>
        <end position="258"/>
    </location>
</feature>
<feature type="region of interest" description="Disordered" evidence="1">
    <location>
        <begin position="345"/>
        <end position="374"/>
    </location>
</feature>